<gene>
    <name evidence="3" type="ORF">DYB35_013725</name>
</gene>
<dbReference type="InterPro" id="IPR009003">
    <property type="entry name" value="Peptidase_S1_PA"/>
</dbReference>
<feature type="domain" description="Peptidase S1" evidence="2">
    <location>
        <begin position="215"/>
        <end position="267"/>
    </location>
</feature>
<evidence type="ECO:0000313" key="3">
    <source>
        <dbReference type="EMBL" id="RHZ00192.1"/>
    </source>
</evidence>
<dbReference type="InterPro" id="IPR001254">
    <property type="entry name" value="Trypsin_dom"/>
</dbReference>
<dbReference type="InterPro" id="IPR033116">
    <property type="entry name" value="TRYPSIN_SER"/>
</dbReference>
<protein>
    <recommendedName>
        <fullName evidence="2">Peptidase S1 domain-containing protein</fullName>
    </recommendedName>
</protein>
<keyword evidence="1" id="KW-0843">Virulence</keyword>
<dbReference type="VEuPathDB" id="FungiDB:H257_17431"/>
<dbReference type="InterPro" id="IPR043504">
    <property type="entry name" value="Peptidase_S1_PA_chymotrypsin"/>
</dbReference>
<dbReference type="EMBL" id="QUTG01001174">
    <property type="protein sequence ID" value="RHZ00192.1"/>
    <property type="molecule type" value="Genomic_DNA"/>
</dbReference>
<organism evidence="3 4">
    <name type="scientific">Aphanomyces astaci</name>
    <name type="common">Crayfish plague agent</name>
    <dbReference type="NCBI Taxonomy" id="112090"/>
    <lineage>
        <taxon>Eukaryota</taxon>
        <taxon>Sar</taxon>
        <taxon>Stramenopiles</taxon>
        <taxon>Oomycota</taxon>
        <taxon>Saprolegniomycetes</taxon>
        <taxon>Saprolegniales</taxon>
        <taxon>Verrucalvaceae</taxon>
        <taxon>Aphanomyces</taxon>
    </lineage>
</organism>
<evidence type="ECO:0000256" key="1">
    <source>
        <dbReference type="ARBA" id="ARBA00023026"/>
    </source>
</evidence>
<evidence type="ECO:0000313" key="4">
    <source>
        <dbReference type="Proteomes" id="UP000285712"/>
    </source>
</evidence>
<sequence>MLLQEDAILNKKVNCKKATLGGHERQESIPFASDMAAFMKDYSCAMCQSITQAVLVETCDNFADAFWDKFRDRAAEDIINVNEMSVYYDMPPGKTLTPIAGSSKVDTSQNYSDRTTAVLTIRSNSEPGGSIETKEVPTYLAGHVYAVQYKAWMDKHVWQMYLTELLKFEITRPTVILADNLDCHVSESSVNTVSTELFGILASLPKNSTTVEIVGPKSQVLQELSITTWNNTGASAALFPIRLTDTMLGAGGVEGEDSCRGDSGGPLT</sequence>
<dbReference type="SUPFAM" id="SSF50494">
    <property type="entry name" value="Trypsin-like serine proteases"/>
    <property type="match status" value="1"/>
</dbReference>
<dbReference type="GO" id="GO:0006508">
    <property type="term" value="P:proteolysis"/>
    <property type="evidence" value="ECO:0007669"/>
    <property type="project" value="InterPro"/>
</dbReference>
<comment type="caution">
    <text evidence="3">The sequence shown here is derived from an EMBL/GenBank/DDBJ whole genome shotgun (WGS) entry which is preliminary data.</text>
</comment>
<proteinExistence type="predicted"/>
<dbReference type="PROSITE" id="PS00135">
    <property type="entry name" value="TRYPSIN_SER"/>
    <property type="match status" value="1"/>
</dbReference>
<accession>A0A3R7B792</accession>
<dbReference type="GO" id="GO:0004252">
    <property type="term" value="F:serine-type endopeptidase activity"/>
    <property type="evidence" value="ECO:0007669"/>
    <property type="project" value="InterPro"/>
</dbReference>
<evidence type="ECO:0000259" key="2">
    <source>
        <dbReference type="Pfam" id="PF00089"/>
    </source>
</evidence>
<reference evidence="3 4" key="1">
    <citation type="submission" date="2018-08" db="EMBL/GenBank/DDBJ databases">
        <title>Aphanomyces genome sequencing and annotation.</title>
        <authorList>
            <person name="Minardi D."/>
            <person name="Oidtmann B."/>
            <person name="Van Der Giezen M."/>
            <person name="Studholme D.J."/>
        </authorList>
    </citation>
    <scope>NUCLEOTIDE SEQUENCE [LARGE SCALE GENOMIC DNA]</scope>
    <source>
        <strain evidence="3 4">Sv</strain>
    </source>
</reference>
<dbReference type="Pfam" id="PF00089">
    <property type="entry name" value="Trypsin"/>
    <property type="match status" value="1"/>
</dbReference>
<name>A0A3R7B792_APHAT</name>
<feature type="non-terminal residue" evidence="3">
    <location>
        <position position="268"/>
    </location>
</feature>
<dbReference type="AlphaFoldDB" id="A0A3R7B792"/>
<dbReference type="Gene3D" id="2.40.10.10">
    <property type="entry name" value="Trypsin-like serine proteases"/>
    <property type="match status" value="1"/>
</dbReference>
<dbReference type="Proteomes" id="UP000285712">
    <property type="component" value="Unassembled WGS sequence"/>
</dbReference>